<proteinExistence type="predicted"/>
<dbReference type="EMBL" id="CP019454">
    <property type="protein sequence ID" value="AUW93229.1"/>
    <property type="molecule type" value="Genomic_DNA"/>
</dbReference>
<protein>
    <recommendedName>
        <fullName evidence="3">HEPN domain-containing protein</fullName>
    </recommendedName>
</protein>
<accession>A0ABM6RPE3</accession>
<evidence type="ECO:0000313" key="1">
    <source>
        <dbReference type="EMBL" id="AUW93229.1"/>
    </source>
</evidence>
<name>A0ABM6RPE3_9FIRM</name>
<keyword evidence="2" id="KW-1185">Reference proteome</keyword>
<evidence type="ECO:0000313" key="2">
    <source>
        <dbReference type="Proteomes" id="UP000325292"/>
    </source>
</evidence>
<evidence type="ECO:0008006" key="3">
    <source>
        <dbReference type="Google" id="ProtNLM"/>
    </source>
</evidence>
<dbReference type="Proteomes" id="UP000325292">
    <property type="component" value="Chromosome"/>
</dbReference>
<dbReference type="RefSeq" id="WP_103374461.1">
    <property type="nucleotide sequence ID" value="NZ_CP133983.1"/>
</dbReference>
<organism evidence="1 2">
    <name type="scientific">Sulfobacillus thermotolerans</name>
    <dbReference type="NCBI Taxonomy" id="338644"/>
    <lineage>
        <taxon>Bacteria</taxon>
        <taxon>Bacillati</taxon>
        <taxon>Bacillota</taxon>
        <taxon>Clostridia</taxon>
        <taxon>Eubacteriales</taxon>
        <taxon>Clostridiales Family XVII. Incertae Sedis</taxon>
        <taxon>Sulfobacillus</taxon>
    </lineage>
</organism>
<sequence length="84" mass="9551">MTWQEALQEAVIERNLAEHAFMQSDPDFCDYHIYQLHAAEEKVRLIIRQAREAMGYHPALPPSLSAALMTPASVYEGTSEEDET</sequence>
<reference evidence="1 2" key="1">
    <citation type="journal article" date="2019" name="Sci. Rep.">
        <title>Sulfobacillus thermotolerans: new insights into resistance and metabolic capacities of acidophilic chemolithotrophs.</title>
        <authorList>
            <person name="Panyushkina A.E."/>
            <person name="Babenko V.V."/>
            <person name="Nikitina A.S."/>
            <person name="Selezneva O.V."/>
            <person name="Tsaplina I.A."/>
            <person name="Letarova M.A."/>
            <person name="Kostryukova E.S."/>
            <person name="Letarov A.V."/>
        </authorList>
    </citation>
    <scope>NUCLEOTIDE SEQUENCE [LARGE SCALE GENOMIC DNA]</scope>
    <source>
        <strain evidence="1 2">Kr1</strain>
    </source>
</reference>
<gene>
    <name evidence="1" type="ORF">BXT84_04055</name>
</gene>